<feature type="binding site" evidence="11">
    <location>
        <position position="215"/>
    </location>
    <ligand>
        <name>substrate</name>
    </ligand>
</feature>
<feature type="binding site" evidence="11">
    <location>
        <begin position="155"/>
        <end position="159"/>
    </location>
    <ligand>
        <name>substrate</name>
    </ligand>
</feature>
<evidence type="ECO:0000256" key="3">
    <source>
        <dbReference type="ARBA" id="ARBA00005161"/>
    </source>
</evidence>
<dbReference type="EMBL" id="PGTM01000006">
    <property type="protein sequence ID" value="PJF37310.1"/>
    <property type="molecule type" value="Genomic_DNA"/>
</dbReference>
<comment type="caution">
    <text evidence="11">Lacks conserved residue(s) required for the propagation of feature annotation.</text>
</comment>
<keyword evidence="7 11" id="KW-0665">Pyrimidine biosynthesis</keyword>
<dbReference type="SUPFAM" id="SSF51395">
    <property type="entry name" value="FMN-linked oxidoreductases"/>
    <property type="match status" value="1"/>
</dbReference>
<dbReference type="GO" id="GO:0044205">
    <property type="term" value="P:'de novo' UMP biosynthetic process"/>
    <property type="evidence" value="ECO:0007669"/>
    <property type="project" value="UniProtKB-UniRule"/>
</dbReference>
<comment type="function">
    <text evidence="1 11">Catalyzes the conversion of dihydroorotate to orotate with quinone as electron acceptor.</text>
</comment>
<comment type="pathway">
    <text evidence="3 11">Pyrimidine metabolism; UMP biosynthesis via de novo pathway; orotate from (S)-dihydroorotate (quinone route): step 1/1.</text>
</comment>
<feature type="binding site" evidence="11">
    <location>
        <begin position="285"/>
        <end position="286"/>
    </location>
    <ligand>
        <name>substrate</name>
    </ligand>
</feature>
<keyword evidence="6 11" id="KW-0288">FMN</keyword>
<dbReference type="GO" id="GO:0106430">
    <property type="term" value="F:dihydroorotate dehydrogenase (quinone) activity"/>
    <property type="evidence" value="ECO:0007669"/>
    <property type="project" value="UniProtKB-EC"/>
</dbReference>
<evidence type="ECO:0000313" key="14">
    <source>
        <dbReference type="Proteomes" id="UP000229681"/>
    </source>
</evidence>
<name>A0A2M8PID8_9CHLR</name>
<keyword evidence="5 11" id="KW-0285">Flavoprotein</keyword>
<feature type="binding site" evidence="11">
    <location>
        <position position="220"/>
    </location>
    <ligand>
        <name>substrate</name>
    </ligand>
</feature>
<dbReference type="UniPathway" id="UPA00070">
    <property type="reaction ID" value="UER00946"/>
</dbReference>
<evidence type="ECO:0000259" key="12">
    <source>
        <dbReference type="Pfam" id="PF01180"/>
    </source>
</evidence>
<dbReference type="InterPro" id="IPR013785">
    <property type="entry name" value="Aldolase_TIM"/>
</dbReference>
<dbReference type="GO" id="GO:0006207">
    <property type="term" value="P:'de novo' pyrimidine nucleobase biosynthetic process"/>
    <property type="evidence" value="ECO:0007669"/>
    <property type="project" value="UniProtKB-UniRule"/>
</dbReference>
<proteinExistence type="inferred from homology"/>
<gene>
    <name evidence="11" type="primary">pyrD</name>
    <name evidence="13" type="ORF">CUN49_00995</name>
</gene>
<dbReference type="AlphaFoldDB" id="A0A2M8PID8"/>
<feature type="binding site" evidence="11">
    <location>
        <position position="284"/>
    </location>
    <ligand>
        <name>FMN</name>
        <dbReference type="ChEBI" id="CHEBI:58210"/>
    </ligand>
</feature>
<feature type="binding site" evidence="11">
    <location>
        <begin position="357"/>
        <end position="358"/>
    </location>
    <ligand>
        <name>FMN</name>
        <dbReference type="ChEBI" id="CHEBI:58210"/>
    </ligand>
</feature>
<comment type="cofactor">
    <cofactor evidence="11">
        <name>FMN</name>
        <dbReference type="ChEBI" id="CHEBI:58210"/>
    </cofactor>
    <text evidence="11">Binds 1 FMN per subunit.</text>
</comment>
<dbReference type="InterPro" id="IPR005719">
    <property type="entry name" value="Dihydroorotate_DH_2"/>
</dbReference>
<dbReference type="Proteomes" id="UP000229681">
    <property type="component" value="Unassembled WGS sequence"/>
</dbReference>
<dbReference type="GO" id="GO:0005737">
    <property type="term" value="C:cytoplasm"/>
    <property type="evidence" value="ECO:0007669"/>
    <property type="project" value="InterPro"/>
</dbReference>
<feature type="binding site" evidence="11">
    <location>
        <position position="130"/>
    </location>
    <ligand>
        <name>FMN</name>
        <dbReference type="ChEBI" id="CHEBI:58210"/>
    </ligand>
</feature>
<feature type="binding site" evidence="11">
    <location>
        <position position="307"/>
    </location>
    <ligand>
        <name>FMN</name>
        <dbReference type="ChEBI" id="CHEBI:58210"/>
    </ligand>
</feature>
<feature type="active site" description="Nucleophile" evidence="11">
    <location>
        <position position="218"/>
    </location>
</feature>
<evidence type="ECO:0000256" key="5">
    <source>
        <dbReference type="ARBA" id="ARBA00022630"/>
    </source>
</evidence>
<keyword evidence="8 11" id="KW-0560">Oxidoreductase</keyword>
<comment type="subcellular location">
    <subcellularLocation>
        <location evidence="11">Cell membrane</location>
        <topology evidence="11">Peripheral membrane protein</topology>
    </subcellularLocation>
    <subcellularLocation>
        <location evidence="2">Membrane</location>
    </subcellularLocation>
</comment>
<evidence type="ECO:0000256" key="8">
    <source>
        <dbReference type="ARBA" id="ARBA00023002"/>
    </source>
</evidence>
<sequence>MGLALGDDCALALACGLRLWHSAEVHHYGHRFDRLEGLVYRALYRHLLSRADAEWIHGVAVRSLAMTGNFSVSRALLRCLFAPRRLESLAVSAFGLRFAHPLGLAGGFDKDGVALHGLAALGFSFIEVGTVTPQPQAGNAKPRLFRLLDDQALINRMGFPSSGMARVAHNLERRPALPLAISLGKNKTTPLQDALQDYCAVLEYLYPYGDLFVVNISSPNTPELRRLQTAAHLAELLAGLRQALAAQGSAKPLLLKIAPDLSFEEIETICALALQHGVSGLIATNTTLERPSGLRSADAHQPGGLSGAPLRAKSTQIVRHIRAVTAGQLPVIGVGGVFSGADIWEKLCAGAVLVQAYTGFIYEGLAFVRRAISQLQGIMRAEGVRDLGQVIGKG</sequence>
<dbReference type="NCBIfam" id="TIGR01036">
    <property type="entry name" value="pyrD_sub2"/>
    <property type="match status" value="1"/>
</dbReference>
<dbReference type="Pfam" id="PF01180">
    <property type="entry name" value="DHO_dh"/>
    <property type="match status" value="1"/>
</dbReference>
<dbReference type="PANTHER" id="PTHR48109">
    <property type="entry name" value="DIHYDROOROTATE DEHYDROGENASE (QUINONE), MITOCHONDRIAL-RELATED"/>
    <property type="match status" value="1"/>
</dbReference>
<evidence type="ECO:0000256" key="6">
    <source>
        <dbReference type="ARBA" id="ARBA00022643"/>
    </source>
</evidence>
<comment type="similarity">
    <text evidence="4 11">Belongs to the dihydroorotate dehydrogenase family. Type 2 subfamily.</text>
</comment>
<evidence type="ECO:0000256" key="2">
    <source>
        <dbReference type="ARBA" id="ARBA00004370"/>
    </source>
</evidence>
<evidence type="ECO:0000256" key="10">
    <source>
        <dbReference type="ARBA" id="ARBA00048639"/>
    </source>
</evidence>
<comment type="catalytic activity">
    <reaction evidence="10 11">
        <text>(S)-dihydroorotate + a quinone = orotate + a quinol</text>
        <dbReference type="Rhea" id="RHEA:30187"/>
        <dbReference type="ChEBI" id="CHEBI:24646"/>
        <dbReference type="ChEBI" id="CHEBI:30839"/>
        <dbReference type="ChEBI" id="CHEBI:30864"/>
        <dbReference type="ChEBI" id="CHEBI:132124"/>
        <dbReference type="EC" id="1.3.5.2"/>
    </reaction>
</comment>
<evidence type="ECO:0000256" key="4">
    <source>
        <dbReference type="ARBA" id="ARBA00005359"/>
    </source>
</evidence>
<keyword evidence="9 11" id="KW-0472">Membrane</keyword>
<feature type="binding site" evidence="11">
    <location>
        <position position="336"/>
    </location>
    <ligand>
        <name>FMN</name>
        <dbReference type="ChEBI" id="CHEBI:58210"/>
    </ligand>
</feature>
<organism evidence="13 14">
    <name type="scientific">Candidatus Thermofonsia Clade 1 bacterium</name>
    <dbReference type="NCBI Taxonomy" id="2364210"/>
    <lineage>
        <taxon>Bacteria</taxon>
        <taxon>Bacillati</taxon>
        <taxon>Chloroflexota</taxon>
        <taxon>Candidatus Thermofontia</taxon>
        <taxon>Candidatus Thermofonsia Clade 1</taxon>
    </lineage>
</organism>
<dbReference type="InterPro" id="IPR050074">
    <property type="entry name" value="DHO_dehydrogenase"/>
</dbReference>
<feature type="binding site" evidence="11">
    <location>
        <position position="110"/>
    </location>
    <ligand>
        <name>substrate</name>
    </ligand>
</feature>
<dbReference type="PANTHER" id="PTHR48109:SF4">
    <property type="entry name" value="DIHYDROOROTATE DEHYDROGENASE (QUINONE), MITOCHONDRIAL"/>
    <property type="match status" value="1"/>
</dbReference>
<evidence type="ECO:0000256" key="9">
    <source>
        <dbReference type="ARBA" id="ARBA00023136"/>
    </source>
</evidence>
<dbReference type="CDD" id="cd04738">
    <property type="entry name" value="DHOD_2_like"/>
    <property type="match status" value="1"/>
</dbReference>
<dbReference type="GO" id="GO:0005886">
    <property type="term" value="C:plasma membrane"/>
    <property type="evidence" value="ECO:0007669"/>
    <property type="project" value="UniProtKB-SubCell"/>
</dbReference>
<feature type="binding site" evidence="11">
    <location>
        <position position="215"/>
    </location>
    <ligand>
        <name>FMN</name>
        <dbReference type="ChEBI" id="CHEBI:58210"/>
    </ligand>
</feature>
<evidence type="ECO:0000313" key="13">
    <source>
        <dbReference type="EMBL" id="PJF37310.1"/>
    </source>
</evidence>
<protein>
    <recommendedName>
        <fullName evidence="11">Dihydroorotate dehydrogenase (quinone)</fullName>
        <ecNumber evidence="11">1.3.5.2</ecNumber>
    </recommendedName>
    <alternativeName>
        <fullName evidence="11">DHOdehase</fullName>
        <shortName evidence="11">DHOD</shortName>
        <shortName evidence="11">DHODase</shortName>
    </alternativeName>
    <alternativeName>
        <fullName evidence="11">Dihydroorotate oxidase</fullName>
    </alternativeName>
</protein>
<dbReference type="InterPro" id="IPR001295">
    <property type="entry name" value="Dihydroorotate_DH_CS"/>
</dbReference>
<accession>A0A2M8PID8</accession>
<reference evidence="13 14" key="1">
    <citation type="submission" date="2017-11" db="EMBL/GenBank/DDBJ databases">
        <title>Evolution of Phototrophy in the Chloroflexi Phylum Driven by Horizontal Gene Transfer.</title>
        <authorList>
            <person name="Ward L.M."/>
            <person name="Hemp J."/>
            <person name="Shih P.M."/>
            <person name="Mcglynn S.E."/>
            <person name="Fischer W."/>
        </authorList>
    </citation>
    <scope>NUCLEOTIDE SEQUENCE [LARGE SCALE GENOMIC DNA]</scope>
    <source>
        <strain evidence="13">JP3_13</strain>
    </source>
</reference>
<evidence type="ECO:0000256" key="11">
    <source>
        <dbReference type="HAMAP-Rule" id="MF_00225"/>
    </source>
</evidence>
<keyword evidence="11" id="KW-1003">Cell membrane</keyword>
<feature type="domain" description="Dihydroorotate dehydrogenase catalytic" evidence="12">
    <location>
        <begin position="89"/>
        <end position="379"/>
    </location>
</feature>
<comment type="caution">
    <text evidence="13">The sequence shown here is derived from an EMBL/GenBank/DDBJ whole genome shotgun (WGS) entry which is preliminary data.</text>
</comment>
<evidence type="ECO:0000256" key="7">
    <source>
        <dbReference type="ARBA" id="ARBA00022975"/>
    </source>
</evidence>
<dbReference type="PROSITE" id="PS00911">
    <property type="entry name" value="DHODEHASE_1"/>
    <property type="match status" value="1"/>
</dbReference>
<feature type="binding site" evidence="11">
    <location>
        <position position="256"/>
    </location>
    <ligand>
        <name>FMN</name>
        <dbReference type="ChEBI" id="CHEBI:58210"/>
    </ligand>
</feature>
<dbReference type="NCBIfam" id="NF003652">
    <property type="entry name" value="PRK05286.2-5"/>
    <property type="match status" value="1"/>
</dbReference>
<comment type="subunit">
    <text evidence="11">Monomer.</text>
</comment>
<dbReference type="Gene3D" id="3.20.20.70">
    <property type="entry name" value="Aldolase class I"/>
    <property type="match status" value="1"/>
</dbReference>
<feature type="binding site" evidence="11">
    <location>
        <position position="182"/>
    </location>
    <ligand>
        <name>FMN</name>
        <dbReference type="ChEBI" id="CHEBI:58210"/>
    </ligand>
</feature>
<dbReference type="HAMAP" id="MF_00225">
    <property type="entry name" value="DHO_dh_type2"/>
    <property type="match status" value="1"/>
</dbReference>
<dbReference type="EC" id="1.3.5.2" evidence="11"/>
<dbReference type="InterPro" id="IPR005720">
    <property type="entry name" value="Dihydroorotate_DH_cat"/>
</dbReference>
<evidence type="ECO:0000256" key="1">
    <source>
        <dbReference type="ARBA" id="ARBA00003125"/>
    </source>
</evidence>